<sequence length="62" mass="7088">MKIKVRSEGIGSGQAKQSIQISFVSKQRTERVIGENVCYRERDKKEQLLLEMDGPWPFAGSF</sequence>
<organism evidence="1 2">
    <name type="scientific">Geobacillus thermodenitrificans (strain NG80-2)</name>
    <dbReference type="NCBI Taxonomy" id="420246"/>
    <lineage>
        <taxon>Bacteria</taxon>
        <taxon>Bacillati</taxon>
        <taxon>Bacillota</taxon>
        <taxon>Bacilli</taxon>
        <taxon>Bacillales</taxon>
        <taxon>Anoxybacillaceae</taxon>
        <taxon>Geobacillus</taxon>
    </lineage>
</organism>
<proteinExistence type="predicted"/>
<protein>
    <submittedName>
        <fullName evidence="1">Uncharacterized protein</fullName>
    </submittedName>
</protein>
<reference evidence="1 2" key="1">
    <citation type="journal article" date="2007" name="Proc. Natl. Acad. Sci. U.S.A.">
        <title>Genome and proteome of long-chain alkane degrading Geobacillus thermodenitrificans NG80-2 isolated from a deep-subsurface oil reservoir.</title>
        <authorList>
            <person name="Feng L."/>
            <person name="Wang W."/>
            <person name="Cheng J."/>
            <person name="Ren Y."/>
            <person name="Zhao G."/>
            <person name="Gao C."/>
            <person name="Tang Y."/>
            <person name="Liu X."/>
            <person name="Han W."/>
            <person name="Peng X."/>
            <person name="Liu R."/>
            <person name="Wang L."/>
        </authorList>
    </citation>
    <scope>NUCLEOTIDE SEQUENCE [LARGE SCALE GENOMIC DNA]</scope>
    <source>
        <strain evidence="1 2">NG80-2</strain>
    </source>
</reference>
<evidence type="ECO:0000313" key="1">
    <source>
        <dbReference type="EMBL" id="ABO65548.1"/>
    </source>
</evidence>
<dbReference type="AlphaFoldDB" id="A4IJP4"/>
<dbReference type="HOGENOM" id="CLU_2897814_0_0_9"/>
<dbReference type="KEGG" id="gtn:GTNG_0164"/>
<dbReference type="Proteomes" id="UP000001578">
    <property type="component" value="Chromosome"/>
</dbReference>
<dbReference type="EMBL" id="CP000557">
    <property type="protein sequence ID" value="ABO65548.1"/>
    <property type="molecule type" value="Genomic_DNA"/>
</dbReference>
<accession>A4IJP4</accession>
<gene>
    <name evidence="1" type="ordered locus">GTNG_0164</name>
</gene>
<evidence type="ECO:0000313" key="2">
    <source>
        <dbReference type="Proteomes" id="UP000001578"/>
    </source>
</evidence>
<name>A4IJP4_GEOTN</name>